<evidence type="ECO:0000256" key="6">
    <source>
        <dbReference type="ARBA" id="ARBA00023136"/>
    </source>
</evidence>
<feature type="compositionally biased region" description="Polar residues" evidence="8">
    <location>
        <begin position="825"/>
        <end position="840"/>
    </location>
</feature>
<feature type="region of interest" description="Disordered" evidence="8">
    <location>
        <begin position="85"/>
        <end position="155"/>
    </location>
</feature>
<evidence type="ECO:0000256" key="1">
    <source>
        <dbReference type="ARBA" id="ARBA00004651"/>
    </source>
</evidence>
<dbReference type="CDD" id="cd00637">
    <property type="entry name" value="7tm_classA_rhodopsin-like"/>
    <property type="match status" value="1"/>
</dbReference>
<evidence type="ECO:0000256" key="4">
    <source>
        <dbReference type="ARBA" id="ARBA00022692"/>
    </source>
</evidence>
<sequence length="852" mass="92937">MGHEFDPAVDCIRGNQSAAVTAGGARRLAADEVMCLLGEGSDGTGEPALVALLALDLVVLCLVVAVNSSVAAAMLRRRRTLFSACPASRSNKPPTRSANSLSTSANPSTSNQLPSTSAKLPSISANSPPHQPTPLHISQLPSSSDQLPSNLPTAPQSLPNTLHVCQLPFLHFNSPPCQPLHISTPSTSANSLPLSPLNSPFCHIPSDPLHVCQLPSSSDNFPLILQTTIQFCQISSMSANSPHVFQHPSTSANSPPVRQPFKVTLLLVEGSHRFQTVILLTSHQGEPGSIPGRGTSRFSQVGIVPDDVAGSRVSKESPVSPTPCIPALHHSHLISPSSALETSLFVLSLCVADLAVAGSTSYYKAFAYFCPVQKSLSRRRTACVARFAFMVLSFLASGQSLVLLALDRYCAVVHALRYKQIVNSRQPLVNNPYLANPQLPVRLQGVLVILLAPEFSHVGFVPNNAAVQEVFSGISRPSHPLFSFRRCSILTSLQTHRLLKVTQISSLTHSTVVSLLHQGRSLTAGESSPPKQFVSRRRVYQHSQTKNEMGLSAYFALVPTSTNISPMELTKRGDKHSSAGTQEVATVRLACAAYPIFPLRSHPQHFKPTFRRKDSLMRSLSLLRSCLMVAGVWLLAVAIAGVLFVWNHWTPQRPCEEQFVMPQSYVAVTASMSHCLVFGSVSVIHLKIYLLVSRQSQGRSPLRSPSAQVLILITSCYLVCWAPFLLVFAVRQCLTGYSELVECLFRATFTLTTLNYIFNTFIFSWKNKVVRAAVLDLFRCSHHLDDPLRPFTMSIRWTDSGENEVRMEQRRISKAGETRYPQENPPTSGIVRQNPNSKNPGVTWLGIEPGPS</sequence>
<evidence type="ECO:0000256" key="7">
    <source>
        <dbReference type="RuleBase" id="RU000688"/>
    </source>
</evidence>
<feature type="compositionally biased region" description="Low complexity" evidence="8">
    <location>
        <begin position="138"/>
        <end position="152"/>
    </location>
</feature>
<gene>
    <name evidence="11" type="ORF">PR048_005761</name>
</gene>
<feature type="transmembrane region" description="Helical" evidence="9">
    <location>
        <begin position="384"/>
        <end position="406"/>
    </location>
</feature>
<keyword evidence="6 9" id="KW-0472">Membrane</keyword>
<comment type="subcellular location">
    <subcellularLocation>
        <location evidence="1">Cell membrane</location>
        <topology evidence="1">Multi-pass membrane protein</topology>
    </subcellularLocation>
</comment>
<organism evidence="11 12">
    <name type="scientific">Dryococelus australis</name>
    <dbReference type="NCBI Taxonomy" id="614101"/>
    <lineage>
        <taxon>Eukaryota</taxon>
        <taxon>Metazoa</taxon>
        <taxon>Ecdysozoa</taxon>
        <taxon>Arthropoda</taxon>
        <taxon>Hexapoda</taxon>
        <taxon>Insecta</taxon>
        <taxon>Pterygota</taxon>
        <taxon>Neoptera</taxon>
        <taxon>Polyneoptera</taxon>
        <taxon>Phasmatodea</taxon>
        <taxon>Verophasmatodea</taxon>
        <taxon>Anareolatae</taxon>
        <taxon>Phasmatidae</taxon>
        <taxon>Eurycanthinae</taxon>
        <taxon>Dryococelus</taxon>
    </lineage>
</organism>
<evidence type="ECO:0000313" key="11">
    <source>
        <dbReference type="EMBL" id="KAJ8893178.1"/>
    </source>
</evidence>
<dbReference type="InterPro" id="IPR000276">
    <property type="entry name" value="GPCR_Rhodpsn"/>
</dbReference>
<dbReference type="InterPro" id="IPR017452">
    <property type="entry name" value="GPCR_Rhodpsn_7TM"/>
</dbReference>
<dbReference type="Gene3D" id="1.20.1070.10">
    <property type="entry name" value="Rhodopsin 7-helix transmembrane proteins"/>
    <property type="match status" value="2"/>
</dbReference>
<keyword evidence="7" id="KW-0297">G-protein coupled receptor</keyword>
<feature type="domain" description="G-protein coupled receptors family 1 profile" evidence="10">
    <location>
        <begin position="584"/>
        <end position="763"/>
    </location>
</feature>
<dbReference type="PROSITE" id="PS50262">
    <property type="entry name" value="G_PROTEIN_RECEP_F1_2"/>
    <property type="match status" value="2"/>
</dbReference>
<dbReference type="Pfam" id="PF00001">
    <property type="entry name" value="7tm_1"/>
    <property type="match status" value="1"/>
</dbReference>
<comment type="caution">
    <text evidence="11">The sequence shown here is derived from an EMBL/GenBank/DDBJ whole genome shotgun (WGS) entry which is preliminary data.</text>
</comment>
<protein>
    <recommendedName>
        <fullName evidence="10">G-protein coupled receptors family 1 profile domain-containing protein</fullName>
    </recommendedName>
</protein>
<evidence type="ECO:0000256" key="8">
    <source>
        <dbReference type="SAM" id="MobiDB-lite"/>
    </source>
</evidence>
<feature type="transmembrane region" description="Helical" evidence="9">
    <location>
        <begin position="666"/>
        <end position="688"/>
    </location>
</feature>
<keyword evidence="4 7" id="KW-0812">Transmembrane</keyword>
<dbReference type="PRINTS" id="PR00237">
    <property type="entry name" value="GPCRRHODOPSN"/>
</dbReference>
<feature type="domain" description="G-protein coupled receptors family 1 profile" evidence="10">
    <location>
        <begin position="342"/>
        <end position="425"/>
    </location>
</feature>
<proteinExistence type="inferred from homology"/>
<feature type="transmembrane region" description="Helical" evidence="9">
    <location>
        <begin position="48"/>
        <end position="73"/>
    </location>
</feature>
<evidence type="ECO:0000313" key="12">
    <source>
        <dbReference type="Proteomes" id="UP001159363"/>
    </source>
</evidence>
<dbReference type="PANTHER" id="PTHR22750">
    <property type="entry name" value="G-PROTEIN COUPLED RECEPTOR"/>
    <property type="match status" value="1"/>
</dbReference>
<keyword evidence="7" id="KW-0675">Receptor</keyword>
<comment type="similarity">
    <text evidence="2 7">Belongs to the G-protein coupled receptor 1 family.</text>
</comment>
<evidence type="ECO:0000256" key="3">
    <source>
        <dbReference type="ARBA" id="ARBA00022475"/>
    </source>
</evidence>
<name>A0ABQ9I940_9NEOP</name>
<keyword evidence="5 9" id="KW-1133">Transmembrane helix</keyword>
<evidence type="ECO:0000256" key="5">
    <source>
        <dbReference type="ARBA" id="ARBA00022989"/>
    </source>
</evidence>
<evidence type="ECO:0000256" key="9">
    <source>
        <dbReference type="SAM" id="Phobius"/>
    </source>
</evidence>
<evidence type="ECO:0000259" key="10">
    <source>
        <dbReference type="PROSITE" id="PS50262"/>
    </source>
</evidence>
<accession>A0ABQ9I940</accession>
<keyword evidence="7" id="KW-0807">Transducer</keyword>
<keyword evidence="12" id="KW-1185">Reference proteome</keyword>
<dbReference type="SUPFAM" id="SSF81321">
    <property type="entry name" value="Family A G protein-coupled receptor-like"/>
    <property type="match status" value="2"/>
</dbReference>
<evidence type="ECO:0000256" key="2">
    <source>
        <dbReference type="ARBA" id="ARBA00010663"/>
    </source>
</evidence>
<feature type="transmembrane region" description="Helical" evidence="9">
    <location>
        <begin position="621"/>
        <end position="646"/>
    </location>
</feature>
<feature type="compositionally biased region" description="Polar residues" evidence="8">
    <location>
        <begin position="88"/>
        <end position="128"/>
    </location>
</feature>
<keyword evidence="3" id="KW-1003">Cell membrane</keyword>
<dbReference type="Proteomes" id="UP001159363">
    <property type="component" value="Chromosome 2"/>
</dbReference>
<dbReference type="EMBL" id="JARBHB010000002">
    <property type="protein sequence ID" value="KAJ8893178.1"/>
    <property type="molecule type" value="Genomic_DNA"/>
</dbReference>
<feature type="region of interest" description="Disordered" evidence="8">
    <location>
        <begin position="812"/>
        <end position="852"/>
    </location>
</feature>
<reference evidence="11 12" key="1">
    <citation type="submission" date="2023-02" db="EMBL/GenBank/DDBJ databases">
        <title>LHISI_Scaffold_Assembly.</title>
        <authorList>
            <person name="Stuart O.P."/>
            <person name="Cleave R."/>
            <person name="Magrath M.J.L."/>
            <person name="Mikheyev A.S."/>
        </authorList>
    </citation>
    <scope>NUCLEOTIDE SEQUENCE [LARGE SCALE GENOMIC DNA]</scope>
    <source>
        <strain evidence="11">Daus_M_001</strain>
        <tissue evidence="11">Leg muscle</tissue>
    </source>
</reference>
<feature type="transmembrane region" description="Helical" evidence="9">
    <location>
        <begin position="709"/>
        <end position="730"/>
    </location>
</feature>
<dbReference type="PROSITE" id="PS00237">
    <property type="entry name" value="G_PROTEIN_RECEP_F1_1"/>
    <property type="match status" value="1"/>
</dbReference>